<evidence type="ECO:0000313" key="11">
    <source>
        <dbReference type="Proteomes" id="UP000478052"/>
    </source>
</evidence>
<dbReference type="SUPFAM" id="SSF111126">
    <property type="entry name" value="Ligand-binding domain in the NO signalling and Golgi transport"/>
    <property type="match status" value="1"/>
</dbReference>
<dbReference type="SMART" id="SM00044">
    <property type="entry name" value="CYCc"/>
    <property type="match status" value="1"/>
</dbReference>
<reference evidence="10 11" key="1">
    <citation type="submission" date="2019-08" db="EMBL/GenBank/DDBJ databases">
        <title>Whole genome of Aphis craccivora.</title>
        <authorList>
            <person name="Voronova N.V."/>
            <person name="Shulinski R.S."/>
            <person name="Bandarenka Y.V."/>
            <person name="Zhorov D.G."/>
            <person name="Warner D."/>
        </authorList>
    </citation>
    <scope>NUCLEOTIDE SEQUENCE [LARGE SCALE GENOMIC DNA]</scope>
    <source>
        <strain evidence="10">180601</strain>
        <tissue evidence="10">Whole Body</tissue>
    </source>
</reference>
<dbReference type="InterPro" id="IPR011645">
    <property type="entry name" value="HNOB_dom_associated"/>
</dbReference>
<dbReference type="GO" id="GO:0020037">
    <property type="term" value="F:heme binding"/>
    <property type="evidence" value="ECO:0007669"/>
    <property type="project" value="InterPro"/>
</dbReference>
<dbReference type="Pfam" id="PF07700">
    <property type="entry name" value="HNOB"/>
    <property type="match status" value="1"/>
</dbReference>
<evidence type="ECO:0000256" key="6">
    <source>
        <dbReference type="ARBA" id="ARBA00023239"/>
    </source>
</evidence>
<dbReference type="Proteomes" id="UP000478052">
    <property type="component" value="Unassembled WGS sequence"/>
</dbReference>
<comment type="caution">
    <text evidence="10">The sequence shown here is derived from an EMBL/GenBank/DDBJ whole genome shotgun (WGS) entry which is preliminary data.</text>
</comment>
<keyword evidence="5" id="KW-0342">GTP-binding</keyword>
<dbReference type="Gene3D" id="6.10.250.780">
    <property type="match status" value="1"/>
</dbReference>
<evidence type="ECO:0000313" key="10">
    <source>
        <dbReference type="EMBL" id="KAF0762991.1"/>
    </source>
</evidence>
<dbReference type="EC" id="4.6.1.2" evidence="2"/>
<dbReference type="InterPro" id="IPR024096">
    <property type="entry name" value="NO_sig/Golgi_transp_ligand-bd"/>
</dbReference>
<keyword evidence="8" id="KW-0472">Membrane</keyword>
<evidence type="ECO:0000256" key="5">
    <source>
        <dbReference type="ARBA" id="ARBA00023134"/>
    </source>
</evidence>
<evidence type="ECO:0000256" key="4">
    <source>
        <dbReference type="ARBA" id="ARBA00022741"/>
    </source>
</evidence>
<dbReference type="OrthoDB" id="1890790at2759"/>
<keyword evidence="8" id="KW-0812">Transmembrane</keyword>
<name>A0A6G0YYG3_APHCR</name>
<feature type="non-terminal residue" evidence="10">
    <location>
        <position position="711"/>
    </location>
</feature>
<evidence type="ECO:0000259" key="9">
    <source>
        <dbReference type="PROSITE" id="PS50125"/>
    </source>
</evidence>
<sequence>MHSIILLSVELPIIVKKGWFFVRKTEVCTLSHTTPLEYGESAWREVVRLARCKWYVFNTHQIYPDGLMPELAEAAAQLLTDPTDGRGANVEPTADGFMRYFGRCFVRFFSNLGYDAPIRATGRYFCEFLKNVDNLHLQMRFAYPKMKSPSMYMSHVDRHGCVLVYRSTRRGFTQYFMGECRCFRQLDQIAEEVYDTNLRIRVLQSENTTTAAVSSHLSAAATAAAAASGLQNVLVKYRLDFDNSAYMDQHAAVHTFDRSLQLPSIPIGLLLRLFPFGVVIDQDIRIMDAGEKLLSVWGASTADEVRGHLLVQHLVLRRPRDIPFTWTNLMYLASVTFELEVLRGTHATMPEKKLSSTKGEKKSVSPLPATLDRRGSYGSRSILLKGQMRHFKEIDVVVFLCSPVVNNLDELQAMSLFMNDLNLHGLSRELVLAGWQHCSRLELMFERAEQWSQDLEDNYEQLDKWKRKVEGLRPQATIKGVMDVVECMNTVFSCFDSLTDRFNVYKVETVNQVYMAVSGAPEYTREHARNVTDLSLEFAENIRDLQFPCNIQIQIKIGIHSGPVVAGVVGMKVPRYCLFGDTVNTASRMQTTSQPGKIHISIKTKRLLPQNMYKLTSRGLVTVKVKWKRFGSKGNREARKRKNVTVFDRLKSIVCFNFITTIVLINIVTVHVVFSKLINSLHRQERLYLRKYRCNANIIIYFIILLQFVIS</sequence>
<gene>
    <name evidence="10" type="ORF">FWK35_00017440</name>
</gene>
<dbReference type="Gene3D" id="3.30.450.260">
    <property type="entry name" value="Haem NO binding associated domain"/>
    <property type="match status" value="1"/>
</dbReference>
<dbReference type="Gene3D" id="3.30.70.1230">
    <property type="entry name" value="Nucleotide cyclase"/>
    <property type="match status" value="1"/>
</dbReference>
<dbReference type="SUPFAM" id="SSF55073">
    <property type="entry name" value="Nucleotide cyclase"/>
    <property type="match status" value="1"/>
</dbReference>
<feature type="transmembrane region" description="Helical" evidence="8">
    <location>
        <begin position="694"/>
        <end position="710"/>
    </location>
</feature>
<accession>A0A6G0YYG3</accession>
<proteinExistence type="predicted"/>
<dbReference type="Gene3D" id="3.90.1520.10">
    <property type="entry name" value="H-NOX domain"/>
    <property type="match status" value="1"/>
</dbReference>
<dbReference type="CDD" id="cd07302">
    <property type="entry name" value="CHD"/>
    <property type="match status" value="1"/>
</dbReference>
<dbReference type="GO" id="GO:0070482">
    <property type="term" value="P:response to oxygen levels"/>
    <property type="evidence" value="ECO:0007669"/>
    <property type="project" value="TreeGrafter"/>
</dbReference>
<keyword evidence="8" id="KW-1133">Transmembrane helix</keyword>
<evidence type="ECO:0000256" key="8">
    <source>
        <dbReference type="SAM" id="Phobius"/>
    </source>
</evidence>
<dbReference type="InterPro" id="IPR011644">
    <property type="entry name" value="Heme_NO-bd"/>
</dbReference>
<keyword evidence="11" id="KW-1185">Reference proteome</keyword>
<dbReference type="InterPro" id="IPR042463">
    <property type="entry name" value="HNOB_dom_associated_sf"/>
</dbReference>
<keyword evidence="3" id="KW-0963">Cytoplasm</keyword>
<feature type="transmembrane region" description="Helical" evidence="8">
    <location>
        <begin position="650"/>
        <end position="674"/>
    </location>
</feature>
<dbReference type="InterPro" id="IPR038158">
    <property type="entry name" value="H-NOX_domain_sf"/>
</dbReference>
<dbReference type="Pfam" id="PF07701">
    <property type="entry name" value="HNOBA"/>
    <property type="match status" value="1"/>
</dbReference>
<comment type="subcellular location">
    <subcellularLocation>
        <location evidence="1">Cytoplasm</location>
    </subcellularLocation>
</comment>
<dbReference type="InterPro" id="IPR029787">
    <property type="entry name" value="Nucleotide_cyclase"/>
</dbReference>
<organism evidence="10 11">
    <name type="scientific">Aphis craccivora</name>
    <name type="common">Cowpea aphid</name>
    <dbReference type="NCBI Taxonomy" id="307492"/>
    <lineage>
        <taxon>Eukaryota</taxon>
        <taxon>Metazoa</taxon>
        <taxon>Ecdysozoa</taxon>
        <taxon>Arthropoda</taxon>
        <taxon>Hexapoda</taxon>
        <taxon>Insecta</taxon>
        <taxon>Pterygota</taxon>
        <taxon>Neoptera</taxon>
        <taxon>Paraneoptera</taxon>
        <taxon>Hemiptera</taxon>
        <taxon>Sternorrhyncha</taxon>
        <taxon>Aphidomorpha</taxon>
        <taxon>Aphidoidea</taxon>
        <taxon>Aphididae</taxon>
        <taxon>Aphidini</taxon>
        <taxon>Aphis</taxon>
        <taxon>Aphis</taxon>
    </lineage>
</organism>
<evidence type="ECO:0000256" key="2">
    <source>
        <dbReference type="ARBA" id="ARBA00012202"/>
    </source>
</evidence>
<dbReference type="GO" id="GO:0008074">
    <property type="term" value="C:guanylate cyclase complex, soluble"/>
    <property type="evidence" value="ECO:0007669"/>
    <property type="project" value="TreeGrafter"/>
</dbReference>
<dbReference type="AlphaFoldDB" id="A0A6G0YYG3"/>
<dbReference type="InterPro" id="IPR001054">
    <property type="entry name" value="A/G_cyclase"/>
</dbReference>
<dbReference type="PANTHER" id="PTHR45655">
    <property type="entry name" value="GUANYLATE CYCLASE SOLUBLE SUBUNIT BETA-2"/>
    <property type="match status" value="1"/>
</dbReference>
<evidence type="ECO:0000256" key="1">
    <source>
        <dbReference type="ARBA" id="ARBA00004496"/>
    </source>
</evidence>
<keyword evidence="4" id="KW-0547">Nucleotide-binding</keyword>
<evidence type="ECO:0000256" key="3">
    <source>
        <dbReference type="ARBA" id="ARBA00022490"/>
    </source>
</evidence>
<dbReference type="Pfam" id="PF00211">
    <property type="entry name" value="Guanylate_cyc"/>
    <property type="match status" value="1"/>
</dbReference>
<dbReference type="PROSITE" id="PS50125">
    <property type="entry name" value="GUANYLATE_CYCLASE_2"/>
    <property type="match status" value="1"/>
</dbReference>
<dbReference type="GO" id="GO:0004383">
    <property type="term" value="F:guanylate cyclase activity"/>
    <property type="evidence" value="ECO:0007669"/>
    <property type="project" value="UniProtKB-EC"/>
</dbReference>
<evidence type="ECO:0000256" key="7">
    <source>
        <dbReference type="ARBA" id="ARBA00023293"/>
    </source>
</evidence>
<dbReference type="GO" id="GO:0019934">
    <property type="term" value="P:cGMP-mediated signaling"/>
    <property type="evidence" value="ECO:0007669"/>
    <property type="project" value="TreeGrafter"/>
</dbReference>
<dbReference type="EMBL" id="VUJU01001990">
    <property type="protein sequence ID" value="KAF0762991.1"/>
    <property type="molecule type" value="Genomic_DNA"/>
</dbReference>
<dbReference type="GO" id="GO:0005525">
    <property type="term" value="F:GTP binding"/>
    <property type="evidence" value="ECO:0007669"/>
    <property type="project" value="UniProtKB-KW"/>
</dbReference>
<keyword evidence="7" id="KW-0141">cGMP biosynthesis</keyword>
<protein>
    <recommendedName>
        <fullName evidence="2">guanylate cyclase</fullName>
        <ecNumber evidence="2">4.6.1.2</ecNumber>
    </recommendedName>
</protein>
<feature type="domain" description="Guanylate cyclase" evidence="9">
    <location>
        <begin position="442"/>
        <end position="590"/>
    </location>
</feature>
<keyword evidence="6" id="KW-0456">Lyase</keyword>
<dbReference type="PANTHER" id="PTHR45655:SF5">
    <property type="entry name" value="SOLUBLE GUANYLATE CYCLASE 89DA-RELATED"/>
    <property type="match status" value="1"/>
</dbReference>